<keyword evidence="9 19" id="KW-0808">Transferase</keyword>
<comment type="caution">
    <text evidence="19">Lacks conserved residue(s) required for the propagation of feature annotation.</text>
</comment>
<comment type="similarity">
    <text evidence="4 19">Belongs to the CobS family.</text>
</comment>
<evidence type="ECO:0000256" key="19">
    <source>
        <dbReference type="HAMAP-Rule" id="MF_00719"/>
    </source>
</evidence>
<dbReference type="PANTHER" id="PTHR34148:SF1">
    <property type="entry name" value="ADENOSYLCOBINAMIDE-GDP RIBAZOLETRANSFERASE"/>
    <property type="match status" value="1"/>
</dbReference>
<evidence type="ECO:0000313" key="20">
    <source>
        <dbReference type="EMBL" id="GGA79301.1"/>
    </source>
</evidence>
<comment type="catalytic activity">
    <reaction evidence="17 19">
        <text>alpha-ribazole + adenosylcob(III)inamide-GDP = adenosylcob(III)alamin + GMP + H(+)</text>
        <dbReference type="Rhea" id="RHEA:16049"/>
        <dbReference type="ChEBI" id="CHEBI:10329"/>
        <dbReference type="ChEBI" id="CHEBI:15378"/>
        <dbReference type="ChEBI" id="CHEBI:18408"/>
        <dbReference type="ChEBI" id="CHEBI:58115"/>
        <dbReference type="ChEBI" id="CHEBI:60487"/>
        <dbReference type="EC" id="2.7.8.26"/>
    </reaction>
</comment>
<feature type="transmembrane region" description="Helical" evidence="19">
    <location>
        <begin position="40"/>
        <end position="59"/>
    </location>
</feature>
<dbReference type="GO" id="GO:0008818">
    <property type="term" value="F:cobalamin 5'-phosphate synthase activity"/>
    <property type="evidence" value="ECO:0007669"/>
    <property type="project" value="UniProtKB-UniRule"/>
</dbReference>
<evidence type="ECO:0000256" key="9">
    <source>
        <dbReference type="ARBA" id="ARBA00022679"/>
    </source>
</evidence>
<evidence type="ECO:0000256" key="11">
    <source>
        <dbReference type="ARBA" id="ARBA00022842"/>
    </source>
</evidence>
<keyword evidence="8 19" id="KW-0169">Cobalamin biosynthesis</keyword>
<comment type="pathway">
    <text evidence="3 19">Cofactor biosynthesis; adenosylcobalamin biosynthesis; adenosylcobalamin from cob(II)yrinate a,c-diamide: step 7/7.</text>
</comment>
<dbReference type="AlphaFoldDB" id="A0A916S0Q2"/>
<evidence type="ECO:0000256" key="5">
    <source>
        <dbReference type="ARBA" id="ARBA00013200"/>
    </source>
</evidence>
<dbReference type="HAMAP" id="MF_00719">
    <property type="entry name" value="CobS"/>
    <property type="match status" value="1"/>
</dbReference>
<evidence type="ECO:0000256" key="2">
    <source>
        <dbReference type="ARBA" id="ARBA00004651"/>
    </source>
</evidence>
<keyword evidence="12 19" id="KW-1133">Transmembrane helix</keyword>
<evidence type="ECO:0000256" key="18">
    <source>
        <dbReference type="ARBA" id="ARBA00049504"/>
    </source>
</evidence>
<evidence type="ECO:0000256" key="3">
    <source>
        <dbReference type="ARBA" id="ARBA00004663"/>
    </source>
</evidence>
<comment type="subcellular location">
    <subcellularLocation>
        <location evidence="2 19">Cell membrane</location>
        <topology evidence="2 19">Multi-pass membrane protein</topology>
    </subcellularLocation>
</comment>
<organism evidence="20 21">
    <name type="scientific">Nitratireductor aestuarii</name>
    <dbReference type="NCBI Taxonomy" id="1735103"/>
    <lineage>
        <taxon>Bacteria</taxon>
        <taxon>Pseudomonadati</taxon>
        <taxon>Pseudomonadota</taxon>
        <taxon>Alphaproteobacteria</taxon>
        <taxon>Hyphomicrobiales</taxon>
        <taxon>Phyllobacteriaceae</taxon>
        <taxon>Nitratireductor</taxon>
    </lineage>
</organism>
<evidence type="ECO:0000256" key="8">
    <source>
        <dbReference type="ARBA" id="ARBA00022573"/>
    </source>
</evidence>
<sequence>MNGVLHQRWLADLVACIGFYTRVPIPRAVPLPDDFAAAQWAAPLAGLVAGGIGGTFLWFGHLAGPPAELAAALSLASMLLATGCFHEDGLGDVCDGFGGGNTAERKLEIMRDSRIGTFGMCGLTLSLLARWAAITALATVSISSAILAILAAHMAARAPMALFMHVVPAARTTGLSAKLGDAKAWPALLSLGIGLVSLLVLGPSAAITAMACLAIWFMALRALCLRQIGGHTGDVLGTLEQGGEIVILFIACIFLA</sequence>
<gene>
    <name evidence="19 20" type="primary">cobS</name>
    <name evidence="20" type="ORF">GCM10011385_36880</name>
</gene>
<dbReference type="GO" id="GO:0009236">
    <property type="term" value="P:cobalamin biosynthetic process"/>
    <property type="evidence" value="ECO:0007669"/>
    <property type="project" value="UniProtKB-UniRule"/>
</dbReference>
<evidence type="ECO:0000256" key="7">
    <source>
        <dbReference type="ARBA" id="ARBA00022475"/>
    </source>
</evidence>
<evidence type="ECO:0000256" key="12">
    <source>
        <dbReference type="ARBA" id="ARBA00022989"/>
    </source>
</evidence>
<dbReference type="InterPro" id="IPR003805">
    <property type="entry name" value="CobS"/>
</dbReference>
<evidence type="ECO:0000256" key="10">
    <source>
        <dbReference type="ARBA" id="ARBA00022692"/>
    </source>
</evidence>
<protein>
    <recommendedName>
        <fullName evidence="6 19">Adenosylcobinamide-GDP ribazoletransferase</fullName>
        <ecNumber evidence="5 19">2.7.8.26</ecNumber>
    </recommendedName>
    <alternativeName>
        <fullName evidence="16 19">Cobalamin synthase</fullName>
    </alternativeName>
    <alternativeName>
        <fullName evidence="15 19">Cobalamin-5'-phosphate synthase</fullName>
    </alternativeName>
</protein>
<dbReference type="EC" id="2.7.8.26" evidence="5 19"/>
<dbReference type="PANTHER" id="PTHR34148">
    <property type="entry name" value="ADENOSYLCOBINAMIDE-GDP RIBAZOLETRANSFERASE"/>
    <property type="match status" value="1"/>
</dbReference>
<keyword evidence="11 19" id="KW-0460">Magnesium</keyword>
<evidence type="ECO:0000313" key="21">
    <source>
        <dbReference type="Proteomes" id="UP000636264"/>
    </source>
</evidence>
<evidence type="ECO:0000256" key="17">
    <source>
        <dbReference type="ARBA" id="ARBA00048623"/>
    </source>
</evidence>
<dbReference type="RefSeq" id="WP_188722584.1">
    <property type="nucleotide sequence ID" value="NZ_BMIF01000015.1"/>
</dbReference>
<evidence type="ECO:0000256" key="6">
    <source>
        <dbReference type="ARBA" id="ARBA00015850"/>
    </source>
</evidence>
<evidence type="ECO:0000256" key="16">
    <source>
        <dbReference type="ARBA" id="ARBA00032853"/>
    </source>
</evidence>
<name>A0A916S0Q2_9HYPH</name>
<evidence type="ECO:0000256" key="15">
    <source>
        <dbReference type="ARBA" id="ARBA00032605"/>
    </source>
</evidence>
<proteinExistence type="inferred from homology"/>
<keyword evidence="10 19" id="KW-0812">Transmembrane</keyword>
<keyword evidence="13 19" id="KW-0472">Membrane</keyword>
<reference evidence="20" key="2">
    <citation type="submission" date="2020-09" db="EMBL/GenBank/DDBJ databases">
        <authorList>
            <person name="Sun Q."/>
            <person name="Zhou Y."/>
        </authorList>
    </citation>
    <scope>NUCLEOTIDE SEQUENCE</scope>
    <source>
        <strain evidence="20">CGMCC 1.15320</strain>
    </source>
</reference>
<evidence type="ECO:0000256" key="1">
    <source>
        <dbReference type="ARBA" id="ARBA00001946"/>
    </source>
</evidence>
<feature type="transmembrane region" description="Helical" evidence="19">
    <location>
        <begin position="145"/>
        <end position="167"/>
    </location>
</feature>
<evidence type="ECO:0000256" key="4">
    <source>
        <dbReference type="ARBA" id="ARBA00010561"/>
    </source>
</evidence>
<comment type="cofactor">
    <cofactor evidence="1 19">
        <name>Mg(2+)</name>
        <dbReference type="ChEBI" id="CHEBI:18420"/>
    </cofactor>
</comment>
<evidence type="ECO:0000256" key="13">
    <source>
        <dbReference type="ARBA" id="ARBA00023136"/>
    </source>
</evidence>
<comment type="catalytic activity">
    <reaction evidence="18 19">
        <text>alpha-ribazole 5'-phosphate + adenosylcob(III)inamide-GDP = adenosylcob(III)alamin 5'-phosphate + GMP + H(+)</text>
        <dbReference type="Rhea" id="RHEA:23560"/>
        <dbReference type="ChEBI" id="CHEBI:15378"/>
        <dbReference type="ChEBI" id="CHEBI:57918"/>
        <dbReference type="ChEBI" id="CHEBI:58115"/>
        <dbReference type="ChEBI" id="CHEBI:60487"/>
        <dbReference type="ChEBI" id="CHEBI:60493"/>
        <dbReference type="EC" id="2.7.8.26"/>
    </reaction>
</comment>
<reference evidence="20" key="1">
    <citation type="journal article" date="2014" name="Int. J. Syst. Evol. Microbiol.">
        <title>Complete genome sequence of Corynebacterium casei LMG S-19264T (=DSM 44701T), isolated from a smear-ripened cheese.</title>
        <authorList>
            <consortium name="US DOE Joint Genome Institute (JGI-PGF)"/>
            <person name="Walter F."/>
            <person name="Albersmeier A."/>
            <person name="Kalinowski J."/>
            <person name="Ruckert C."/>
        </authorList>
    </citation>
    <scope>NUCLEOTIDE SEQUENCE</scope>
    <source>
        <strain evidence="20">CGMCC 1.15320</strain>
    </source>
</reference>
<dbReference type="EMBL" id="BMIF01000015">
    <property type="protein sequence ID" value="GGA79301.1"/>
    <property type="molecule type" value="Genomic_DNA"/>
</dbReference>
<evidence type="ECO:0000256" key="14">
    <source>
        <dbReference type="ARBA" id="ARBA00025228"/>
    </source>
</evidence>
<feature type="transmembrane region" description="Helical" evidence="19">
    <location>
        <begin position="188"/>
        <end position="218"/>
    </location>
</feature>
<dbReference type="GO" id="GO:0005886">
    <property type="term" value="C:plasma membrane"/>
    <property type="evidence" value="ECO:0007669"/>
    <property type="project" value="UniProtKB-SubCell"/>
</dbReference>
<keyword evidence="7 19" id="KW-1003">Cell membrane</keyword>
<keyword evidence="21" id="KW-1185">Reference proteome</keyword>
<dbReference type="GO" id="GO:0051073">
    <property type="term" value="F:adenosylcobinamide-GDP ribazoletransferase activity"/>
    <property type="evidence" value="ECO:0007669"/>
    <property type="project" value="UniProtKB-UniRule"/>
</dbReference>
<dbReference type="Proteomes" id="UP000636264">
    <property type="component" value="Unassembled WGS sequence"/>
</dbReference>
<comment type="function">
    <text evidence="14 19">Joins adenosylcobinamide-GDP and alpha-ribazole to generate adenosylcobalamin (Ado-cobalamin). Also synthesizes adenosylcobalamin 5'-phosphate from adenosylcobinamide-GDP and alpha-ribazole 5'-phosphate.</text>
</comment>
<dbReference type="Pfam" id="PF02654">
    <property type="entry name" value="CobS"/>
    <property type="match status" value="1"/>
</dbReference>
<comment type="caution">
    <text evidence="20">The sequence shown here is derived from an EMBL/GenBank/DDBJ whole genome shotgun (WGS) entry which is preliminary data.</text>
</comment>
<accession>A0A916S0Q2</accession>